<dbReference type="PANTHER" id="PTHR13370">
    <property type="entry name" value="RNA METHYLASE-RELATED"/>
    <property type="match status" value="1"/>
</dbReference>
<proteinExistence type="inferred from homology"/>
<gene>
    <name evidence="6" type="ORF">OM960_20515</name>
</gene>
<accession>A0ABT3J8A7</accession>
<dbReference type="Proteomes" id="UP001207582">
    <property type="component" value="Unassembled WGS sequence"/>
</dbReference>
<comment type="similarity">
    <text evidence="4">Belongs to the N(4)/N(6)-methyltransferase family.</text>
</comment>
<dbReference type="EMBL" id="JAPDOG010000027">
    <property type="protein sequence ID" value="MCW3783921.1"/>
    <property type="molecule type" value="Genomic_DNA"/>
</dbReference>
<dbReference type="Pfam" id="PF01555">
    <property type="entry name" value="N6_N4_Mtase"/>
    <property type="match status" value="1"/>
</dbReference>
<evidence type="ECO:0000313" key="7">
    <source>
        <dbReference type="Proteomes" id="UP001207582"/>
    </source>
</evidence>
<keyword evidence="1" id="KW-0489">Methyltransferase</keyword>
<evidence type="ECO:0000256" key="2">
    <source>
        <dbReference type="ARBA" id="ARBA00022679"/>
    </source>
</evidence>
<dbReference type="InterPro" id="IPR001091">
    <property type="entry name" value="RM_Methyltransferase"/>
</dbReference>
<evidence type="ECO:0000313" key="6">
    <source>
        <dbReference type="EMBL" id="MCW3783921.1"/>
    </source>
</evidence>
<dbReference type="Gene3D" id="3.40.50.150">
    <property type="entry name" value="Vaccinia Virus protein VP39"/>
    <property type="match status" value="1"/>
</dbReference>
<organism evidence="6 7">
    <name type="scientific">Defluviimonas salinarum</name>
    <dbReference type="NCBI Taxonomy" id="2992147"/>
    <lineage>
        <taxon>Bacteria</taxon>
        <taxon>Pseudomonadati</taxon>
        <taxon>Pseudomonadota</taxon>
        <taxon>Alphaproteobacteria</taxon>
        <taxon>Rhodobacterales</taxon>
        <taxon>Paracoccaceae</taxon>
        <taxon>Albidovulum</taxon>
    </lineage>
</organism>
<dbReference type="RefSeq" id="WP_264773300.1">
    <property type="nucleotide sequence ID" value="NZ_JAPDOG010000027.1"/>
</dbReference>
<feature type="domain" description="DNA methylase N-4/N-6" evidence="5">
    <location>
        <begin position="29"/>
        <end position="220"/>
    </location>
</feature>
<reference evidence="6 7" key="1">
    <citation type="submission" date="2022-10" db="EMBL/GenBank/DDBJ databases">
        <title>Defluviimonas sp. CAU 1641 isolated from mud.</title>
        <authorList>
            <person name="Kim W."/>
        </authorList>
    </citation>
    <scope>NUCLEOTIDE SEQUENCE [LARGE SCALE GENOMIC DNA]</scope>
    <source>
        <strain evidence="6 7">CAU 1641</strain>
    </source>
</reference>
<keyword evidence="7" id="KW-1185">Reference proteome</keyword>
<comment type="caution">
    <text evidence="6">The sequence shown here is derived from an EMBL/GenBank/DDBJ whole genome shotgun (WGS) entry which is preliminary data.</text>
</comment>
<dbReference type="InterPro" id="IPR002941">
    <property type="entry name" value="DNA_methylase_N4/N6"/>
</dbReference>
<keyword evidence="2" id="KW-0808">Transferase</keyword>
<dbReference type="EC" id="2.1.1.-" evidence="4"/>
<evidence type="ECO:0000256" key="1">
    <source>
        <dbReference type="ARBA" id="ARBA00022603"/>
    </source>
</evidence>
<dbReference type="SUPFAM" id="SSF53335">
    <property type="entry name" value="S-adenosyl-L-methionine-dependent methyltransferases"/>
    <property type="match status" value="1"/>
</dbReference>
<sequence>MPTEVTIGPCRLILGDALGILPDLCGMADLLATDPPYDLTSGGRATQVMSGIFSQANYDNSGKLMRSVPWREMGGPLFAACKPDADAYIMANDKNVFAAHAAFTGAGWKLHNLLSWKKGAPTRNRWYMKDLEFTLYLWKGRAQTINEPGSKQLFSCPRPADRFHRTQKPVELFEHYIRNSSHPGDLVLDPFSGSATTLVAAMRTGRRAIGIEIDERWFDLSAARLEREWARLQGGDCRTA</sequence>
<comment type="catalytic activity">
    <reaction evidence="3">
        <text>a 2'-deoxyadenosine in DNA + S-adenosyl-L-methionine = an N(6)-methyl-2'-deoxyadenosine in DNA + S-adenosyl-L-homocysteine + H(+)</text>
        <dbReference type="Rhea" id="RHEA:15197"/>
        <dbReference type="Rhea" id="RHEA-COMP:12418"/>
        <dbReference type="Rhea" id="RHEA-COMP:12419"/>
        <dbReference type="ChEBI" id="CHEBI:15378"/>
        <dbReference type="ChEBI" id="CHEBI:57856"/>
        <dbReference type="ChEBI" id="CHEBI:59789"/>
        <dbReference type="ChEBI" id="CHEBI:90615"/>
        <dbReference type="ChEBI" id="CHEBI:90616"/>
        <dbReference type="EC" id="2.1.1.72"/>
    </reaction>
</comment>
<evidence type="ECO:0000256" key="4">
    <source>
        <dbReference type="RuleBase" id="RU362026"/>
    </source>
</evidence>
<dbReference type="PANTHER" id="PTHR13370:SF3">
    <property type="entry name" value="TRNA (GUANINE(10)-N2)-METHYLTRANSFERASE HOMOLOG"/>
    <property type="match status" value="1"/>
</dbReference>
<dbReference type="InterPro" id="IPR029063">
    <property type="entry name" value="SAM-dependent_MTases_sf"/>
</dbReference>
<evidence type="ECO:0000256" key="3">
    <source>
        <dbReference type="ARBA" id="ARBA00047942"/>
    </source>
</evidence>
<name>A0ABT3J8A7_9RHOB</name>
<protein>
    <recommendedName>
        <fullName evidence="4">Methyltransferase</fullName>
        <ecNumber evidence="4">2.1.1.-</ecNumber>
    </recommendedName>
</protein>
<evidence type="ECO:0000259" key="5">
    <source>
        <dbReference type="Pfam" id="PF01555"/>
    </source>
</evidence>
<dbReference type="PRINTS" id="PR00508">
    <property type="entry name" value="S21N4MTFRASE"/>
</dbReference>